<dbReference type="RefSeq" id="WP_209657138.1">
    <property type="nucleotide sequence ID" value="NZ_JAGJCB010000034.1"/>
</dbReference>
<dbReference type="EMBL" id="JAGJCB010000034">
    <property type="protein sequence ID" value="MBP0905812.1"/>
    <property type="molecule type" value="Genomic_DNA"/>
</dbReference>
<proteinExistence type="predicted"/>
<comment type="caution">
    <text evidence="1">The sequence shown here is derived from an EMBL/GenBank/DDBJ whole genome shotgun (WGS) entry which is preliminary data.</text>
</comment>
<gene>
    <name evidence="1" type="ORF">J8H85_18465</name>
</gene>
<keyword evidence="2" id="KW-1185">Reference proteome</keyword>
<sequence>MDDFNTIRLRKKTISNFKEYSKMISPNYLETLDYMIAYFKDNKISPYDLPNKIGLKPLINDLNKRTDAIATILRDIEKNQLEPTRQRLESLFDAMDETKEPIYIAKSLSEIEASKFDTERMQDYYSNAYESKNKELHLVKTELKNLVKNLSYVKNTFDKDYFRLDISKEKLEDIKTRLL</sequence>
<reference evidence="1 2" key="1">
    <citation type="submission" date="2021-04" db="EMBL/GenBank/DDBJ databases">
        <title>Mariniflexile gromovii gen. nov., sp. nov., a gliding bacterium isolated from the sea urchin Strongylocentrotus intermedius.</title>
        <authorList>
            <person name="Ko S."/>
            <person name="Le V."/>
            <person name="Ahn C.-Y."/>
            <person name="Oh H.-M."/>
        </authorList>
    </citation>
    <scope>NUCLEOTIDE SEQUENCE [LARGE SCALE GENOMIC DNA]</scope>
    <source>
        <strain evidence="1 2">KCTC 12570</strain>
    </source>
</reference>
<protein>
    <submittedName>
        <fullName evidence="1">Uncharacterized protein</fullName>
    </submittedName>
</protein>
<evidence type="ECO:0000313" key="2">
    <source>
        <dbReference type="Proteomes" id="UP000670776"/>
    </source>
</evidence>
<dbReference type="InterPro" id="IPR048012">
    <property type="entry name" value="BfmA-like_N"/>
</dbReference>
<organism evidence="1 2">
    <name type="scientific">Mariniflexile gromovii</name>
    <dbReference type="NCBI Taxonomy" id="362523"/>
    <lineage>
        <taxon>Bacteria</taxon>
        <taxon>Pseudomonadati</taxon>
        <taxon>Bacteroidota</taxon>
        <taxon>Flavobacteriia</taxon>
        <taxon>Flavobacteriales</taxon>
        <taxon>Flavobacteriaceae</taxon>
        <taxon>Mariniflexile</taxon>
    </lineage>
</organism>
<dbReference type="NCBIfam" id="NF041200">
    <property type="entry name" value="mob_BfmA_Nterm"/>
    <property type="match status" value="1"/>
</dbReference>
<evidence type="ECO:0000313" key="1">
    <source>
        <dbReference type="EMBL" id="MBP0905812.1"/>
    </source>
</evidence>
<dbReference type="Proteomes" id="UP000670776">
    <property type="component" value="Unassembled WGS sequence"/>
</dbReference>
<name>A0ABS4BZ01_9FLAO</name>
<accession>A0ABS4BZ01</accession>